<proteinExistence type="predicted"/>
<feature type="transmembrane region" description="Helical" evidence="1">
    <location>
        <begin position="20"/>
        <end position="40"/>
    </location>
</feature>
<dbReference type="OrthoDB" id="8966at10239"/>
<keyword evidence="1" id="KW-1133">Transmembrane helix</keyword>
<dbReference type="GO" id="GO:0003676">
    <property type="term" value="F:nucleic acid binding"/>
    <property type="evidence" value="ECO:0007669"/>
    <property type="project" value="InterPro"/>
</dbReference>
<dbReference type="GO" id="GO:0004519">
    <property type="term" value="F:endonuclease activity"/>
    <property type="evidence" value="ECO:0007669"/>
    <property type="project" value="UniProtKB-KW"/>
</dbReference>
<sequence length="166" mass="18465">MITPDVLTKTGSEHGIQAAVFAWAAVVTYHGFAVAWEWALSKDAKVFLKSKKIGVPEMQWLHAIPNGGSRGDDAKSRAIRGATMKAEGVHEGVADIFFPVPKYPYHGLYIEMKTPTGQIRPAQKEFRTFALAQGYAFSFERNWQDAARLIQAYYENTGGSLQLKDK</sequence>
<dbReference type="KEGG" id="vg:26796485"/>
<evidence type="ECO:0000256" key="1">
    <source>
        <dbReference type="SAM" id="Phobius"/>
    </source>
</evidence>
<dbReference type="GeneID" id="26796485"/>
<keyword evidence="1" id="KW-0472">Membrane</keyword>
<name>A0A0K1LKW6_9CAUD</name>
<keyword evidence="2" id="KW-0378">Hydrolase</keyword>
<organism evidence="2 3">
    <name type="scientific">Rhodobacter phage RcTitan</name>
    <dbReference type="NCBI Taxonomy" id="1662330"/>
    <lineage>
        <taxon>Viruses</taxon>
        <taxon>Duplodnaviria</taxon>
        <taxon>Heunggongvirae</taxon>
        <taxon>Uroviricota</taxon>
        <taxon>Caudoviricetes</taxon>
        <taxon>Titanvirus</taxon>
        <taxon>Titanvirus rctitan</taxon>
    </lineage>
</organism>
<keyword evidence="1" id="KW-0812">Transmembrane</keyword>
<dbReference type="InterPro" id="IPR011856">
    <property type="entry name" value="tRNA_endonuc-like_dom_sf"/>
</dbReference>
<keyword evidence="2" id="KW-0540">Nuclease</keyword>
<dbReference type="EMBL" id="KR935213">
    <property type="protein sequence ID" value="AKU43069.1"/>
    <property type="molecule type" value="Genomic_DNA"/>
</dbReference>
<protein>
    <submittedName>
        <fullName evidence="2">VRR endonuclease</fullName>
    </submittedName>
</protein>
<reference evidence="2 3" key="1">
    <citation type="journal article" date="2016" name="Genome Announc.">
        <title>Complete Genome Sequences of Five Bacteriophages That Infect Rhodobacter capsulatus.</title>
        <authorList>
            <person name="Bollivar D.W."/>
            <person name="Bernardoni B."/>
            <person name="Bockman M.R."/>
            <person name="Miller B.M."/>
            <person name="Russell D.A."/>
            <person name="Delesalle V.A."/>
            <person name="Krukonis G.P."/>
            <person name="Hatfull G.F."/>
            <person name="Cross M.R."/>
            <person name="Szewczyk M.M."/>
            <person name="Eppurath A."/>
        </authorList>
    </citation>
    <scope>NUCLEOTIDE SEQUENCE [LARGE SCALE GENOMIC DNA]</scope>
</reference>
<evidence type="ECO:0000313" key="2">
    <source>
        <dbReference type="EMBL" id="AKU43069.1"/>
    </source>
</evidence>
<keyword evidence="3" id="KW-1185">Reference proteome</keyword>
<gene>
    <name evidence="2" type="ORF">RCTITAN_53</name>
</gene>
<dbReference type="RefSeq" id="YP_009225718.1">
    <property type="nucleotide sequence ID" value="NC_029097.1"/>
</dbReference>
<evidence type="ECO:0000313" key="3">
    <source>
        <dbReference type="Proteomes" id="UP000203710"/>
    </source>
</evidence>
<dbReference type="Proteomes" id="UP000203710">
    <property type="component" value="Segment"/>
</dbReference>
<keyword evidence="2" id="KW-0255">Endonuclease</keyword>
<accession>A0A0K1LKW6</accession>
<dbReference type="Gene3D" id="3.40.1350.10">
    <property type="match status" value="1"/>
</dbReference>